<name>A0A1C9EHP7_9CAUD</name>
<dbReference type="GeneID" id="29056467"/>
<dbReference type="Pfam" id="PF14594">
    <property type="entry name" value="Sipho_Gp37"/>
    <property type="match status" value="1"/>
</dbReference>
<dbReference type="KEGG" id="vg:29056467"/>
<evidence type="ECO:0000259" key="1">
    <source>
        <dbReference type="Pfam" id="PF14594"/>
    </source>
</evidence>
<feature type="domain" description="Gp28/Gp37-like" evidence="1">
    <location>
        <begin position="35"/>
        <end position="536"/>
    </location>
</feature>
<dbReference type="OrthoDB" id="1419at10239"/>
<accession>A0A1C9EHP7</accession>
<protein>
    <submittedName>
        <fullName evidence="2">Minor tail protein</fullName>
    </submittedName>
</protein>
<dbReference type="InterPro" id="IPR029432">
    <property type="entry name" value="Gp28/Gp37-like_dom"/>
</dbReference>
<organism evidence="2 3">
    <name type="scientific">Gordonia phage Hedwig</name>
    <dbReference type="NCBI Taxonomy" id="1887648"/>
    <lineage>
        <taxon>Viruses</taxon>
        <taxon>Duplodnaviria</taxon>
        <taxon>Heunggongvirae</taxon>
        <taxon>Uroviricota</taxon>
        <taxon>Caudoviricetes</taxon>
        <taxon>Hedwigvirus</taxon>
        <taxon>Hedwigvirus hedwig</taxon>
    </lineage>
</organism>
<evidence type="ECO:0000313" key="2">
    <source>
        <dbReference type="EMBL" id="AON97313.1"/>
    </source>
</evidence>
<dbReference type="Proteomes" id="UP000203073">
    <property type="component" value="Segment"/>
</dbReference>
<proteinExistence type="predicted"/>
<gene>
    <name evidence="2" type="primary">20</name>
    <name evidence="2" type="ORF">SEA_HEDWIG_20</name>
</gene>
<dbReference type="EMBL" id="KX557279">
    <property type="protein sequence ID" value="AON97313.1"/>
    <property type="molecule type" value="Genomic_DNA"/>
</dbReference>
<evidence type="ECO:0000313" key="3">
    <source>
        <dbReference type="Proteomes" id="UP000203073"/>
    </source>
</evidence>
<keyword evidence="3" id="KW-1185">Reference proteome</keyword>
<dbReference type="RefSeq" id="YP_009289829.1">
    <property type="nucleotide sequence ID" value="NC_031099.1"/>
</dbReference>
<sequence length="564" mass="63166">MRTVEDLRQACEDIWEATLEQERKLQELRDTPPAMFIFDGHQRLQHILLDDVYKLHCEDVENDTGVIDFEMDFAHPVAQWLWARKPAMDANEGELFHVDVEKNGVRLTGRYESMTVRTEKGRKILAVTCLTDYENLKWIDVWCNPFLPAIFQFPRLFLLWGPAIWVLKTALFLNLWRINSSIWQIPDDPLNPLTWLDGLDFSNWDIVVKPTSFLEDVAAGTTTALFVSRFGKFHDRAQMIAADAELSIVTRRVREGDPEPWEGAYDMGVRPGQLVVDIVDKSDHMEGWVNGGNIWDGFTRGARDFVNDFVESIDTELTGAPSFPSEIFTDWLGTPKRFPVAHFPADAPGAADTDVTKTPAKGSIINTGGHSMPGVNEGISAAIQAAGDIIGDNLNVMGYGVGSVGGALDAVLKPFYEDTVLAWISVKLTHRIAQSGSSRYLEYFIDSPGKAYTLSSLMVLRAAVYATERKTKKKVTAHSSGPYVIGWPGSGHYYKGDRATFEVGGDDTGEIHAERAMKMTLDWERDHFAKWEAEFGIPEDEDPVVELMAQINQYAEAAHTLGVW</sequence>
<reference evidence="3" key="1">
    <citation type="submission" date="2016-07" db="EMBL/GenBank/DDBJ databases">
        <authorList>
            <person name="Florea S."/>
            <person name="Webb J.S."/>
            <person name="Jaromczyk J."/>
            <person name="Schardl C.L."/>
        </authorList>
    </citation>
    <scope>NUCLEOTIDE SEQUENCE [LARGE SCALE GENOMIC DNA]</scope>
</reference>